<sequence length="32" mass="3566">CVKVISLFRLHERGYITLDNALAPHSFFSSSG</sequence>
<evidence type="ECO:0000313" key="1">
    <source>
        <dbReference type="EMBL" id="SVD53521.1"/>
    </source>
</evidence>
<name>A0A382W5Z2_9ZZZZ</name>
<organism evidence="1">
    <name type="scientific">marine metagenome</name>
    <dbReference type="NCBI Taxonomy" id="408172"/>
    <lineage>
        <taxon>unclassified sequences</taxon>
        <taxon>metagenomes</taxon>
        <taxon>ecological metagenomes</taxon>
    </lineage>
</organism>
<accession>A0A382W5Z2</accession>
<dbReference type="EMBL" id="UINC01156867">
    <property type="protein sequence ID" value="SVD53521.1"/>
    <property type="molecule type" value="Genomic_DNA"/>
</dbReference>
<protein>
    <submittedName>
        <fullName evidence="1">Uncharacterized protein</fullName>
    </submittedName>
</protein>
<proteinExistence type="predicted"/>
<feature type="non-terminal residue" evidence="1">
    <location>
        <position position="1"/>
    </location>
</feature>
<reference evidence="1" key="1">
    <citation type="submission" date="2018-05" db="EMBL/GenBank/DDBJ databases">
        <authorList>
            <person name="Lanie J.A."/>
            <person name="Ng W.-L."/>
            <person name="Kazmierczak K.M."/>
            <person name="Andrzejewski T.M."/>
            <person name="Davidsen T.M."/>
            <person name="Wayne K.J."/>
            <person name="Tettelin H."/>
            <person name="Glass J.I."/>
            <person name="Rusch D."/>
            <person name="Podicherti R."/>
            <person name="Tsui H.-C.T."/>
            <person name="Winkler M.E."/>
        </authorList>
    </citation>
    <scope>NUCLEOTIDE SEQUENCE</scope>
</reference>
<gene>
    <name evidence="1" type="ORF">METZ01_LOCUS406375</name>
</gene>
<dbReference type="AlphaFoldDB" id="A0A382W5Z2"/>